<dbReference type="GO" id="GO:0044183">
    <property type="term" value="F:protein folding chaperone"/>
    <property type="evidence" value="ECO:0007669"/>
    <property type="project" value="TreeGrafter"/>
</dbReference>
<evidence type="ECO:0000256" key="5">
    <source>
        <dbReference type="SAM" id="Phobius"/>
    </source>
</evidence>
<keyword evidence="5" id="KW-1133">Transmembrane helix</keyword>
<feature type="domain" description="PPIase FKBP-type" evidence="6">
    <location>
        <begin position="82"/>
        <end position="166"/>
    </location>
</feature>
<keyword evidence="3" id="KW-0697">Rotamase</keyword>
<keyword evidence="3" id="KW-0413">Isomerase</keyword>
<dbReference type="Proteomes" id="UP001292079">
    <property type="component" value="Unassembled WGS sequence"/>
</dbReference>
<evidence type="ECO:0000313" key="7">
    <source>
        <dbReference type="EMBL" id="KAK4473498.1"/>
    </source>
</evidence>
<accession>A0AAE2D6Q2</accession>
<keyword evidence="8" id="KW-1185">Reference proteome</keyword>
<evidence type="ECO:0000259" key="6">
    <source>
        <dbReference type="PROSITE" id="PS50059"/>
    </source>
</evidence>
<dbReference type="SUPFAM" id="SSF54534">
    <property type="entry name" value="FKBP-like"/>
    <property type="match status" value="1"/>
</dbReference>
<evidence type="ECO:0000256" key="2">
    <source>
        <dbReference type="ARBA" id="ARBA00022803"/>
    </source>
</evidence>
<dbReference type="PANTHER" id="PTHR46512:SF1">
    <property type="entry name" value="PEPTIDYLPROLYL ISOMERASE"/>
    <property type="match status" value="1"/>
</dbReference>
<evidence type="ECO:0000256" key="4">
    <source>
        <dbReference type="SAM" id="MobiDB-lite"/>
    </source>
</evidence>
<evidence type="ECO:0000256" key="1">
    <source>
        <dbReference type="ARBA" id="ARBA00022737"/>
    </source>
</evidence>
<dbReference type="GO" id="GO:0043066">
    <property type="term" value="P:negative regulation of apoptotic process"/>
    <property type="evidence" value="ECO:0007669"/>
    <property type="project" value="TreeGrafter"/>
</dbReference>
<dbReference type="InterPro" id="IPR046357">
    <property type="entry name" value="PPIase_dom_sf"/>
</dbReference>
<dbReference type="GO" id="GO:0012505">
    <property type="term" value="C:endomembrane system"/>
    <property type="evidence" value="ECO:0007669"/>
    <property type="project" value="TreeGrafter"/>
</dbReference>
<dbReference type="EMBL" id="JALJAT010000002">
    <property type="protein sequence ID" value="KAK4473498.1"/>
    <property type="molecule type" value="Genomic_DNA"/>
</dbReference>
<gene>
    <name evidence="7" type="ORF">MN116_002861</name>
</gene>
<evidence type="ECO:0000313" key="8">
    <source>
        <dbReference type="Proteomes" id="UP001292079"/>
    </source>
</evidence>
<evidence type="ECO:0000256" key="3">
    <source>
        <dbReference type="PROSITE-ProRule" id="PRU00277"/>
    </source>
</evidence>
<keyword evidence="2" id="KW-0802">TPR repeat</keyword>
<dbReference type="GO" id="GO:0005740">
    <property type="term" value="C:mitochondrial envelope"/>
    <property type="evidence" value="ECO:0007669"/>
    <property type="project" value="TreeGrafter"/>
</dbReference>
<protein>
    <recommendedName>
        <fullName evidence="3">peptidylprolyl isomerase</fullName>
        <ecNumber evidence="3">5.2.1.8</ecNumber>
    </recommendedName>
</protein>
<dbReference type="GO" id="GO:0003755">
    <property type="term" value="F:peptidyl-prolyl cis-trans isomerase activity"/>
    <property type="evidence" value="ECO:0007669"/>
    <property type="project" value="UniProtKB-KW"/>
</dbReference>
<dbReference type="InterPro" id="IPR001179">
    <property type="entry name" value="PPIase_FKBP_dom"/>
</dbReference>
<dbReference type="AlphaFoldDB" id="A0AAE2D6Q2"/>
<reference evidence="7" key="1">
    <citation type="submission" date="2022-04" db="EMBL/GenBank/DDBJ databases">
        <authorList>
            <person name="Xu L."/>
            <person name="Lv Z."/>
        </authorList>
    </citation>
    <scope>NUCLEOTIDE SEQUENCE</scope>
    <source>
        <strain evidence="7">LV_2022a</strain>
    </source>
</reference>
<dbReference type="InterPro" id="IPR019734">
    <property type="entry name" value="TPR_rpt"/>
</dbReference>
<dbReference type="InterPro" id="IPR011990">
    <property type="entry name" value="TPR-like_helical_dom_sf"/>
</dbReference>
<feature type="compositionally biased region" description="Polar residues" evidence="4">
    <location>
        <begin position="29"/>
        <end position="43"/>
    </location>
</feature>
<dbReference type="InterPro" id="IPR050754">
    <property type="entry name" value="FKBP4/5/8-like"/>
</dbReference>
<dbReference type="Pfam" id="PF00254">
    <property type="entry name" value="FKBP_C"/>
    <property type="match status" value="1"/>
</dbReference>
<dbReference type="GO" id="GO:0016020">
    <property type="term" value="C:membrane"/>
    <property type="evidence" value="ECO:0007669"/>
    <property type="project" value="TreeGrafter"/>
</dbReference>
<dbReference type="Gene3D" id="3.10.50.40">
    <property type="match status" value="1"/>
</dbReference>
<feature type="transmembrane region" description="Helical" evidence="5">
    <location>
        <begin position="368"/>
        <end position="389"/>
    </location>
</feature>
<organism evidence="7 8">
    <name type="scientific">Schistosoma mekongi</name>
    <name type="common">Parasitic worm</name>
    <dbReference type="NCBI Taxonomy" id="38744"/>
    <lineage>
        <taxon>Eukaryota</taxon>
        <taxon>Metazoa</taxon>
        <taxon>Spiralia</taxon>
        <taxon>Lophotrochozoa</taxon>
        <taxon>Platyhelminthes</taxon>
        <taxon>Trematoda</taxon>
        <taxon>Digenea</taxon>
        <taxon>Strigeidida</taxon>
        <taxon>Schistosomatoidea</taxon>
        <taxon>Schistosomatidae</taxon>
        <taxon>Schistosoma</taxon>
    </lineage>
</organism>
<dbReference type="PANTHER" id="PTHR46512">
    <property type="entry name" value="PEPTIDYLPROLYL ISOMERASE"/>
    <property type="match status" value="1"/>
</dbReference>
<dbReference type="EC" id="5.2.1.8" evidence="3"/>
<feature type="region of interest" description="Disordered" evidence="4">
    <location>
        <begin position="1"/>
        <end position="43"/>
    </location>
</feature>
<reference evidence="7" key="2">
    <citation type="journal article" date="2023" name="Infect Dis Poverty">
        <title>Chromosome-scale genome of the human blood fluke Schistosoma mekongi and its implications for public health.</title>
        <authorList>
            <person name="Zhou M."/>
            <person name="Xu L."/>
            <person name="Xu D."/>
            <person name="Chen W."/>
            <person name="Khan J."/>
            <person name="Hu Y."/>
            <person name="Huang H."/>
            <person name="Wei H."/>
            <person name="Zhang Y."/>
            <person name="Chusongsang P."/>
            <person name="Tanasarnprasert K."/>
            <person name="Hu X."/>
            <person name="Limpanont Y."/>
            <person name="Lv Z."/>
        </authorList>
    </citation>
    <scope>NUCLEOTIDE SEQUENCE</scope>
    <source>
        <strain evidence="7">LV_2022a</strain>
    </source>
</reference>
<proteinExistence type="predicted"/>
<dbReference type="GO" id="GO:0005829">
    <property type="term" value="C:cytosol"/>
    <property type="evidence" value="ECO:0007669"/>
    <property type="project" value="TreeGrafter"/>
</dbReference>
<sequence length="398" mass="44240">MGRRKGPKHDHQLQSPNVEHSTEELIAESSISENSDNASTTKSPDLEVTACSAETIDVLGNGLVVIKTLVKGLGRETRPNHGDTVVINYKGWLEDGTLVDDVENAKIVLGDGDVIHAFDLSVPLAEHKETFELITDARFAYGSRGRDPDIPSGAKLTYRIEILEVDDPPCYANMPNSERLAIANQKKDRGNYYYRREEFAFAIDSYSKALKILQLPMPSTQSSGEKSDADFSTELINDTKLKLENNLAAAQLKVEAFDAAIMSCDTVLQSDPRNIKALFRKGKVSCVLFALLEMNEVDDAIPILQKVLTLAPGSQMASVELARARAVRQKEREHWSRSVNRRFPKTKQDKNTKLSTLSKVKLVMSSRFMVVTSIVAILSVLIGLFTYIYQPTIMNFNT</sequence>
<keyword evidence="5" id="KW-0472">Membrane</keyword>
<comment type="caution">
    <text evidence="7">The sequence shown here is derived from an EMBL/GenBank/DDBJ whole genome shotgun (WGS) entry which is preliminary data.</text>
</comment>
<dbReference type="PROSITE" id="PS50059">
    <property type="entry name" value="FKBP_PPIASE"/>
    <property type="match status" value="1"/>
</dbReference>
<keyword evidence="1" id="KW-0677">Repeat</keyword>
<name>A0AAE2D6Q2_SCHME</name>
<comment type="catalytic activity">
    <reaction evidence="3">
        <text>[protein]-peptidylproline (omega=180) = [protein]-peptidylproline (omega=0)</text>
        <dbReference type="Rhea" id="RHEA:16237"/>
        <dbReference type="Rhea" id="RHEA-COMP:10747"/>
        <dbReference type="Rhea" id="RHEA-COMP:10748"/>
        <dbReference type="ChEBI" id="CHEBI:83833"/>
        <dbReference type="ChEBI" id="CHEBI:83834"/>
        <dbReference type="EC" id="5.2.1.8"/>
    </reaction>
</comment>
<dbReference type="SMART" id="SM00028">
    <property type="entry name" value="TPR"/>
    <property type="match status" value="3"/>
</dbReference>
<keyword evidence="5" id="KW-0812">Transmembrane</keyword>
<dbReference type="Gene3D" id="1.25.40.10">
    <property type="entry name" value="Tetratricopeptide repeat domain"/>
    <property type="match status" value="1"/>
</dbReference>
<dbReference type="SUPFAM" id="SSF48452">
    <property type="entry name" value="TPR-like"/>
    <property type="match status" value="1"/>
</dbReference>